<dbReference type="Proteomes" id="UP000800035">
    <property type="component" value="Unassembled WGS sequence"/>
</dbReference>
<accession>A0A6A5TJM7</accession>
<feature type="region of interest" description="Disordered" evidence="1">
    <location>
        <begin position="504"/>
        <end position="542"/>
    </location>
</feature>
<dbReference type="OrthoDB" id="1162399at2759"/>
<reference evidence="2" key="1">
    <citation type="journal article" date="2020" name="Stud. Mycol.">
        <title>101 Dothideomycetes genomes: a test case for predicting lifestyles and emergence of pathogens.</title>
        <authorList>
            <person name="Haridas S."/>
            <person name="Albert R."/>
            <person name="Binder M."/>
            <person name="Bloem J."/>
            <person name="Labutti K."/>
            <person name="Salamov A."/>
            <person name="Andreopoulos B."/>
            <person name="Baker S."/>
            <person name="Barry K."/>
            <person name="Bills G."/>
            <person name="Bluhm B."/>
            <person name="Cannon C."/>
            <person name="Castanera R."/>
            <person name="Culley D."/>
            <person name="Daum C."/>
            <person name="Ezra D."/>
            <person name="Gonzalez J."/>
            <person name="Henrissat B."/>
            <person name="Kuo A."/>
            <person name="Liang C."/>
            <person name="Lipzen A."/>
            <person name="Lutzoni F."/>
            <person name="Magnuson J."/>
            <person name="Mondo S."/>
            <person name="Nolan M."/>
            <person name="Ohm R."/>
            <person name="Pangilinan J."/>
            <person name="Park H.-J."/>
            <person name="Ramirez L."/>
            <person name="Alfaro M."/>
            <person name="Sun H."/>
            <person name="Tritt A."/>
            <person name="Yoshinaga Y."/>
            <person name="Zwiers L.-H."/>
            <person name="Turgeon B."/>
            <person name="Goodwin S."/>
            <person name="Spatafora J."/>
            <person name="Crous P."/>
            <person name="Grigoriev I."/>
        </authorList>
    </citation>
    <scope>NUCLEOTIDE SEQUENCE</scope>
    <source>
        <strain evidence="2">CBS 675.92</strain>
    </source>
</reference>
<dbReference type="EMBL" id="ML977014">
    <property type="protein sequence ID" value="KAF1951862.1"/>
    <property type="molecule type" value="Genomic_DNA"/>
</dbReference>
<protein>
    <submittedName>
        <fullName evidence="2">Uncharacterized protein</fullName>
    </submittedName>
</protein>
<proteinExistence type="predicted"/>
<sequence>MSLSMYKAFLAAPSPTALADNACLHYIPTLTSINEPAAIMKHFTAQERLLKKKEQKIIAVVDGGNALAVDVETTIEFVNGGGAYLPGLDDNFLADRTATFPVLHIVHFDDQGKIVQIRLQWDQGSLLKQVDVIGARARNWPVRDGKDQLRLIATSSASFSRDISSQGTVAGRGVDEVSVVERPAASSRRSTKNAMNDPHASLDLFQPRDVNQETSPSRPTVLRMQSAKPPPRDLNELFVGQETDSPSPAKDASPSKRGIPVKSGGGKNYKENRLFEETEEEKAAPTPMSSIKTNPKKYQHFEFGDGEDTPKVRQGDRPSRSRHQSNWDFDDFVTPEKSKGKVLSQNVRHFGWSDDEEESSPVRRPVVHKERPNLNPNFEFEDDGTPQGQRKPAPSKGNLGNKGMGLYMDHVLGDDDENNDGTSKGDVKRALNDVTTHVKNENRQKDFGSSWEMNDESPVHNKTSFKQNVPEIKKKAIQTHWSHYENSPESRGINIAGNGMGSRKGTQFSLYDDTPDENINKGVKNMGNGMGGRKGTGFDWDF</sequence>
<organism evidence="2 3">
    <name type="scientific">Byssothecium circinans</name>
    <dbReference type="NCBI Taxonomy" id="147558"/>
    <lineage>
        <taxon>Eukaryota</taxon>
        <taxon>Fungi</taxon>
        <taxon>Dikarya</taxon>
        <taxon>Ascomycota</taxon>
        <taxon>Pezizomycotina</taxon>
        <taxon>Dothideomycetes</taxon>
        <taxon>Pleosporomycetidae</taxon>
        <taxon>Pleosporales</taxon>
        <taxon>Massarineae</taxon>
        <taxon>Massarinaceae</taxon>
        <taxon>Byssothecium</taxon>
    </lineage>
</organism>
<feature type="region of interest" description="Disordered" evidence="1">
    <location>
        <begin position="162"/>
        <end position="402"/>
    </location>
</feature>
<dbReference type="InterPro" id="IPR032710">
    <property type="entry name" value="NTF2-like_dom_sf"/>
</dbReference>
<evidence type="ECO:0000313" key="3">
    <source>
        <dbReference type="Proteomes" id="UP000800035"/>
    </source>
</evidence>
<keyword evidence="3" id="KW-1185">Reference proteome</keyword>
<name>A0A6A5TJM7_9PLEO</name>
<feature type="compositionally biased region" description="Low complexity" evidence="1">
    <location>
        <begin position="244"/>
        <end position="256"/>
    </location>
</feature>
<dbReference type="AlphaFoldDB" id="A0A6A5TJM7"/>
<dbReference type="Gene3D" id="3.10.450.50">
    <property type="match status" value="1"/>
</dbReference>
<dbReference type="SUPFAM" id="SSF54427">
    <property type="entry name" value="NTF2-like"/>
    <property type="match status" value="1"/>
</dbReference>
<evidence type="ECO:0000256" key="1">
    <source>
        <dbReference type="SAM" id="MobiDB-lite"/>
    </source>
</evidence>
<gene>
    <name evidence="2" type="ORF">CC80DRAFT_453288</name>
</gene>
<evidence type="ECO:0000313" key="2">
    <source>
        <dbReference type="EMBL" id="KAF1951862.1"/>
    </source>
</evidence>
<feature type="compositionally biased region" description="Basic and acidic residues" evidence="1">
    <location>
        <begin position="299"/>
        <end position="319"/>
    </location>
</feature>